<organism evidence="1">
    <name type="scientific">marine sediment metagenome</name>
    <dbReference type="NCBI Taxonomy" id="412755"/>
    <lineage>
        <taxon>unclassified sequences</taxon>
        <taxon>metagenomes</taxon>
        <taxon>ecological metagenomes</taxon>
    </lineage>
</organism>
<comment type="caution">
    <text evidence="1">The sequence shown here is derived from an EMBL/GenBank/DDBJ whole genome shotgun (WGS) entry which is preliminary data.</text>
</comment>
<gene>
    <name evidence="1" type="ORF">LCGC14_1734100</name>
</gene>
<dbReference type="EMBL" id="LAZR01015776">
    <property type="protein sequence ID" value="KKM07420.1"/>
    <property type="molecule type" value="Genomic_DNA"/>
</dbReference>
<reference evidence="1" key="1">
    <citation type="journal article" date="2015" name="Nature">
        <title>Complex archaea that bridge the gap between prokaryotes and eukaryotes.</title>
        <authorList>
            <person name="Spang A."/>
            <person name="Saw J.H."/>
            <person name="Jorgensen S.L."/>
            <person name="Zaremba-Niedzwiedzka K."/>
            <person name="Martijn J."/>
            <person name="Lind A.E."/>
            <person name="van Eijk R."/>
            <person name="Schleper C."/>
            <person name="Guy L."/>
            <person name="Ettema T.J."/>
        </authorList>
    </citation>
    <scope>NUCLEOTIDE SEQUENCE</scope>
</reference>
<sequence>MPFFNYTANQMNQRRYARLEDQFGRWWGAQIEKSTGDPCSEVSPVGGWNDPLNTPQRYLRPPQHEDGTTISGKIEVDFDRWMDSIRGSEDDWNQTIQVAGKETYKITTVAERRQWAEDPVLKAIAGPRPFPTMEMLVAARNGDRNLLGLATDVKTGTLHPETMTYTEFVSENRRNEFGKARPMAEVGKLWKEHRAFLRGEEVVEKDEVTEKVTETEEVAV</sequence>
<protein>
    <submittedName>
        <fullName evidence="1">Uncharacterized protein</fullName>
    </submittedName>
</protein>
<evidence type="ECO:0000313" key="1">
    <source>
        <dbReference type="EMBL" id="KKM07420.1"/>
    </source>
</evidence>
<dbReference type="AlphaFoldDB" id="A0A0F9H8N7"/>
<proteinExistence type="predicted"/>
<name>A0A0F9H8N7_9ZZZZ</name>
<accession>A0A0F9H8N7</accession>